<accession>A0ABV1GXS7</accession>
<gene>
    <name evidence="1" type="ORF">WMO46_07935</name>
</gene>
<keyword evidence="2" id="KW-1185">Reference proteome</keyword>
<proteinExistence type="predicted"/>
<dbReference type="EMBL" id="JBBMFL010000007">
    <property type="protein sequence ID" value="MEQ2544872.1"/>
    <property type="molecule type" value="Genomic_DNA"/>
</dbReference>
<evidence type="ECO:0000313" key="1">
    <source>
        <dbReference type="EMBL" id="MEQ2544872.1"/>
    </source>
</evidence>
<dbReference type="RefSeq" id="WP_178287094.1">
    <property type="nucleotide sequence ID" value="NZ_JBBMFL010000007.1"/>
</dbReference>
<evidence type="ECO:0000313" key="2">
    <source>
        <dbReference type="Proteomes" id="UP001460202"/>
    </source>
</evidence>
<dbReference type="Proteomes" id="UP001460202">
    <property type="component" value="Unassembled WGS sequence"/>
</dbReference>
<name>A0ABV1GXS7_9BACT</name>
<sequence length="110" mass="12768">MGLFGRSNADKIADNIREQAKFILLQFNGIDEVFCRDGGATPYNAQELALYMQRIERTHNAIQQELDKLSAIQQSRVVLPWVNGKLYDLYTWNLSYQMVINKIVQEMNKL</sequence>
<protein>
    <submittedName>
        <fullName evidence="1">Uncharacterized protein</fullName>
    </submittedName>
</protein>
<comment type="caution">
    <text evidence="1">The sequence shown here is derived from an EMBL/GenBank/DDBJ whole genome shotgun (WGS) entry which is preliminary data.</text>
</comment>
<organism evidence="1 2">
    <name type="scientific">Alistipes intestinihominis</name>
    <dbReference type="NCBI Taxonomy" id="3133172"/>
    <lineage>
        <taxon>Bacteria</taxon>
        <taxon>Pseudomonadati</taxon>
        <taxon>Bacteroidota</taxon>
        <taxon>Bacteroidia</taxon>
        <taxon>Bacteroidales</taxon>
        <taxon>Rikenellaceae</taxon>
        <taxon>Alistipes</taxon>
    </lineage>
</organism>
<reference evidence="1 2" key="1">
    <citation type="submission" date="2024-03" db="EMBL/GenBank/DDBJ databases">
        <title>Human intestinal bacterial collection.</title>
        <authorList>
            <person name="Pauvert C."/>
            <person name="Hitch T.C.A."/>
            <person name="Clavel T."/>
        </authorList>
    </citation>
    <scope>NUCLEOTIDE SEQUENCE [LARGE SCALE GENOMIC DNA]</scope>
    <source>
        <strain evidence="1 2">CLA-KB-H122</strain>
    </source>
</reference>